<dbReference type="GO" id="GO:0015385">
    <property type="term" value="F:sodium:proton antiporter activity"/>
    <property type="evidence" value="ECO:0007669"/>
    <property type="project" value="InterPro"/>
</dbReference>
<gene>
    <name evidence="10" type="ORF">ElyMa_000434100</name>
</gene>
<dbReference type="GO" id="GO:0051453">
    <property type="term" value="P:regulation of intracellular pH"/>
    <property type="evidence" value="ECO:0007669"/>
    <property type="project" value="TreeGrafter"/>
</dbReference>
<evidence type="ECO:0000256" key="4">
    <source>
        <dbReference type="ARBA" id="ARBA00022989"/>
    </source>
</evidence>
<dbReference type="InterPro" id="IPR004709">
    <property type="entry name" value="NaH_exchanger"/>
</dbReference>
<evidence type="ECO:0000256" key="6">
    <source>
        <dbReference type="ARBA" id="ARBA00023065"/>
    </source>
</evidence>
<evidence type="ECO:0000256" key="2">
    <source>
        <dbReference type="ARBA" id="ARBA00022448"/>
    </source>
</evidence>
<keyword evidence="2" id="KW-0813">Transport</keyword>
<evidence type="ECO:0000256" key="1">
    <source>
        <dbReference type="ARBA" id="ARBA00004141"/>
    </source>
</evidence>
<keyword evidence="3" id="KW-0812">Transmembrane</keyword>
<proteinExistence type="predicted"/>
<dbReference type="InterPro" id="IPR018422">
    <property type="entry name" value="Cation/H_exchanger_CPA1"/>
</dbReference>
<name>A0AAV4FP38_9GAST</name>
<dbReference type="GO" id="GO:0098719">
    <property type="term" value="P:sodium ion import across plasma membrane"/>
    <property type="evidence" value="ECO:0007669"/>
    <property type="project" value="TreeGrafter"/>
</dbReference>
<keyword evidence="11" id="KW-1185">Reference proteome</keyword>
<dbReference type="InterPro" id="IPR006153">
    <property type="entry name" value="Cation/H_exchanger_TM"/>
</dbReference>
<sequence length="175" mass="18976">MSAAGASLNVISPYTSYKLHRLPLIVYPLLALSFTIAHGSSSSDSHSSSSSNDTEGAVVHVASVHYVEIRDPLIFTCVVLLTALCKVGYHHFHFLSSKVPESCILVLLGVGFGAIIEFSGADHDLPTFFSPHQFFLFLLPPITLEAAYSLHDRTFLENIGSILLFAIVVSSLEIN</sequence>
<evidence type="ECO:0000313" key="10">
    <source>
        <dbReference type="EMBL" id="GFR74610.1"/>
    </source>
</evidence>
<keyword evidence="8" id="KW-0739">Sodium transport</keyword>
<evidence type="ECO:0000256" key="8">
    <source>
        <dbReference type="ARBA" id="ARBA00023201"/>
    </source>
</evidence>
<reference evidence="10 11" key="1">
    <citation type="journal article" date="2021" name="Elife">
        <title>Chloroplast acquisition without the gene transfer in kleptoplastic sea slugs, Plakobranchus ocellatus.</title>
        <authorList>
            <person name="Maeda T."/>
            <person name="Takahashi S."/>
            <person name="Yoshida T."/>
            <person name="Shimamura S."/>
            <person name="Takaki Y."/>
            <person name="Nagai Y."/>
            <person name="Toyoda A."/>
            <person name="Suzuki Y."/>
            <person name="Arimoto A."/>
            <person name="Ishii H."/>
            <person name="Satoh N."/>
            <person name="Nishiyama T."/>
            <person name="Hasebe M."/>
            <person name="Maruyama T."/>
            <person name="Minagawa J."/>
            <person name="Obokata J."/>
            <person name="Shigenobu S."/>
        </authorList>
    </citation>
    <scope>NUCLEOTIDE SEQUENCE [LARGE SCALE GENOMIC DNA]</scope>
</reference>
<feature type="domain" description="Cation/H+ exchanger transmembrane" evidence="9">
    <location>
        <begin position="80"/>
        <end position="169"/>
    </location>
</feature>
<comment type="caution">
    <text evidence="10">The sequence shown here is derived from an EMBL/GenBank/DDBJ whole genome shotgun (WGS) entry which is preliminary data.</text>
</comment>
<dbReference type="GO" id="GO:0015386">
    <property type="term" value="F:potassium:proton antiporter activity"/>
    <property type="evidence" value="ECO:0007669"/>
    <property type="project" value="TreeGrafter"/>
</dbReference>
<dbReference type="Proteomes" id="UP000762676">
    <property type="component" value="Unassembled WGS sequence"/>
</dbReference>
<comment type="subcellular location">
    <subcellularLocation>
        <location evidence="1">Membrane</location>
        <topology evidence="1">Multi-pass membrane protein</topology>
    </subcellularLocation>
</comment>
<dbReference type="PANTHER" id="PTHR10110">
    <property type="entry name" value="SODIUM/HYDROGEN EXCHANGER"/>
    <property type="match status" value="1"/>
</dbReference>
<evidence type="ECO:0000256" key="3">
    <source>
        <dbReference type="ARBA" id="ARBA00022692"/>
    </source>
</evidence>
<evidence type="ECO:0000256" key="7">
    <source>
        <dbReference type="ARBA" id="ARBA00023136"/>
    </source>
</evidence>
<dbReference type="AlphaFoldDB" id="A0AAV4FP38"/>
<keyword evidence="5" id="KW-0915">Sodium</keyword>
<protein>
    <submittedName>
        <fullName evidence="10">Sodium/hydrogen exchanger</fullName>
    </submittedName>
</protein>
<keyword evidence="7" id="KW-0472">Membrane</keyword>
<dbReference type="Pfam" id="PF00999">
    <property type="entry name" value="Na_H_Exchanger"/>
    <property type="match status" value="1"/>
</dbReference>
<keyword evidence="4" id="KW-1133">Transmembrane helix</keyword>
<evidence type="ECO:0000259" key="9">
    <source>
        <dbReference type="Pfam" id="PF00999"/>
    </source>
</evidence>
<dbReference type="GO" id="GO:0005886">
    <property type="term" value="C:plasma membrane"/>
    <property type="evidence" value="ECO:0007669"/>
    <property type="project" value="TreeGrafter"/>
</dbReference>
<dbReference type="EMBL" id="BMAT01000854">
    <property type="protein sequence ID" value="GFR74610.1"/>
    <property type="molecule type" value="Genomic_DNA"/>
</dbReference>
<evidence type="ECO:0000313" key="11">
    <source>
        <dbReference type="Proteomes" id="UP000762676"/>
    </source>
</evidence>
<evidence type="ECO:0000256" key="5">
    <source>
        <dbReference type="ARBA" id="ARBA00023053"/>
    </source>
</evidence>
<dbReference type="PRINTS" id="PR01084">
    <property type="entry name" value="NAHEXCHNGR"/>
</dbReference>
<organism evidence="10 11">
    <name type="scientific">Elysia marginata</name>
    <dbReference type="NCBI Taxonomy" id="1093978"/>
    <lineage>
        <taxon>Eukaryota</taxon>
        <taxon>Metazoa</taxon>
        <taxon>Spiralia</taxon>
        <taxon>Lophotrochozoa</taxon>
        <taxon>Mollusca</taxon>
        <taxon>Gastropoda</taxon>
        <taxon>Heterobranchia</taxon>
        <taxon>Euthyneura</taxon>
        <taxon>Panpulmonata</taxon>
        <taxon>Sacoglossa</taxon>
        <taxon>Placobranchoidea</taxon>
        <taxon>Plakobranchidae</taxon>
        <taxon>Elysia</taxon>
    </lineage>
</organism>
<accession>A0AAV4FP38</accession>
<keyword evidence="6" id="KW-0406">Ion transport</keyword>
<dbReference type="PANTHER" id="PTHR10110:SF126">
    <property type="entry name" value="NA(+)_H(+) EXCHANGER PROTEIN 7"/>
    <property type="match status" value="1"/>
</dbReference>